<reference evidence="2" key="1">
    <citation type="submission" date="2023-08" db="EMBL/GenBank/DDBJ databases">
        <title>Black Yeasts Isolated from many extreme environments.</title>
        <authorList>
            <person name="Coleine C."/>
            <person name="Stajich J.E."/>
            <person name="Selbmann L."/>
        </authorList>
    </citation>
    <scope>NUCLEOTIDE SEQUENCE</scope>
    <source>
        <strain evidence="2">CCFEE 5401</strain>
    </source>
</reference>
<organism evidence="2 3">
    <name type="scientific">Meristemomyces frigidus</name>
    <dbReference type="NCBI Taxonomy" id="1508187"/>
    <lineage>
        <taxon>Eukaryota</taxon>
        <taxon>Fungi</taxon>
        <taxon>Dikarya</taxon>
        <taxon>Ascomycota</taxon>
        <taxon>Pezizomycotina</taxon>
        <taxon>Dothideomycetes</taxon>
        <taxon>Dothideomycetidae</taxon>
        <taxon>Mycosphaerellales</taxon>
        <taxon>Teratosphaeriaceae</taxon>
        <taxon>Meristemomyces</taxon>
    </lineage>
</organism>
<evidence type="ECO:0000313" key="3">
    <source>
        <dbReference type="Proteomes" id="UP001310890"/>
    </source>
</evidence>
<keyword evidence="1" id="KW-0472">Membrane</keyword>
<evidence type="ECO:0000256" key="1">
    <source>
        <dbReference type="SAM" id="Phobius"/>
    </source>
</evidence>
<feature type="transmembrane region" description="Helical" evidence="1">
    <location>
        <begin position="36"/>
        <end position="55"/>
    </location>
</feature>
<dbReference type="GO" id="GO:0045047">
    <property type="term" value="P:protein targeting to ER"/>
    <property type="evidence" value="ECO:0007669"/>
    <property type="project" value="InterPro"/>
</dbReference>
<proteinExistence type="predicted"/>
<sequence length="68" mass="7801">MNPQMEWLYSTNLIIILVMMQASKKIPFEDPNVLNGVRALYIVSNLVIAGIYLYTKMQIDKKKGKSPQ</sequence>
<evidence type="ECO:0000313" key="2">
    <source>
        <dbReference type="EMBL" id="KAK5105661.1"/>
    </source>
</evidence>
<dbReference type="PANTHER" id="PTHR28112">
    <property type="entry name" value="SRP-INDEPENDENT TARGETING PROTEIN 3"/>
    <property type="match status" value="1"/>
</dbReference>
<dbReference type="Pfam" id="PF10032">
    <property type="entry name" value="Pho88"/>
    <property type="match status" value="1"/>
</dbReference>
<dbReference type="PANTHER" id="PTHR28112:SF1">
    <property type="entry name" value="SRP-INDEPENDENT TARGETING PROTEIN 3"/>
    <property type="match status" value="1"/>
</dbReference>
<dbReference type="EMBL" id="JAVRRL010000176">
    <property type="protein sequence ID" value="KAK5105661.1"/>
    <property type="molecule type" value="Genomic_DNA"/>
</dbReference>
<feature type="transmembrane region" description="Helical" evidence="1">
    <location>
        <begin position="7"/>
        <end position="24"/>
    </location>
</feature>
<keyword evidence="1" id="KW-1133">Transmembrane helix</keyword>
<keyword evidence="1" id="KW-0812">Transmembrane</keyword>
<dbReference type="AlphaFoldDB" id="A0AAN7YLZ4"/>
<gene>
    <name evidence="2" type="ORF">LTR62_002506</name>
</gene>
<dbReference type="Proteomes" id="UP001310890">
    <property type="component" value="Unassembled WGS sequence"/>
</dbReference>
<comment type="caution">
    <text evidence="2">The sequence shown here is derived from an EMBL/GenBank/DDBJ whole genome shotgun (WGS) entry which is preliminary data.</text>
</comment>
<dbReference type="InterPro" id="IPR012098">
    <property type="entry name" value="SND3_fun"/>
</dbReference>
<accession>A0AAN7YLZ4</accession>
<name>A0AAN7YLZ4_9PEZI</name>
<protein>
    <submittedName>
        <fullName evidence="2">Uncharacterized protein</fullName>
    </submittedName>
</protein>
<dbReference type="GO" id="GO:0005739">
    <property type="term" value="C:mitochondrion"/>
    <property type="evidence" value="ECO:0007669"/>
    <property type="project" value="TreeGrafter"/>
</dbReference>
<dbReference type="GO" id="GO:0005783">
    <property type="term" value="C:endoplasmic reticulum"/>
    <property type="evidence" value="ECO:0007669"/>
    <property type="project" value="InterPro"/>
</dbReference>